<protein>
    <submittedName>
        <fullName evidence="1">Uncharacterized protein</fullName>
    </submittedName>
</protein>
<dbReference type="Proteomes" id="UP000051401">
    <property type="component" value="Unassembled WGS sequence"/>
</dbReference>
<dbReference type="KEGG" id="rid:RIdsm_01469"/>
<proteinExistence type="predicted"/>
<evidence type="ECO:0000313" key="3">
    <source>
        <dbReference type="Proteomes" id="UP000051401"/>
    </source>
</evidence>
<sequence length="169" mass="17215">MTAFKISDTMTDAELGRGIGKALRAGGALFIEGEMRAALQADASTWITILARSRMPVSLALSGEFGPRGVALALLADLVSVSDATGADGAHRGPLIAALAANRMGQVAARAFLAEPCPLTALGAAGVLHSGAADLLARYKSALVAAAELPFDEAIAFAALTHANQDEMQ</sequence>
<keyword evidence="3" id="KW-1185">Reference proteome</keyword>
<accession>A0A0T5PC08</accession>
<evidence type="ECO:0000313" key="4">
    <source>
        <dbReference type="Proteomes" id="UP000325785"/>
    </source>
</evidence>
<dbReference type="Proteomes" id="UP000325785">
    <property type="component" value="Chromosome"/>
</dbReference>
<evidence type="ECO:0000313" key="1">
    <source>
        <dbReference type="EMBL" id="KRS18643.1"/>
    </source>
</evidence>
<gene>
    <name evidence="2" type="ORF">RIdsm_01469</name>
    <name evidence="1" type="ORF">XM52_07680</name>
</gene>
<evidence type="ECO:0000313" key="2">
    <source>
        <dbReference type="EMBL" id="QEW25682.1"/>
    </source>
</evidence>
<dbReference type="EMBL" id="LAXI01000003">
    <property type="protein sequence ID" value="KRS18643.1"/>
    <property type="molecule type" value="Genomic_DNA"/>
</dbReference>
<dbReference type="RefSeq" id="WP_057814942.1">
    <property type="nucleotide sequence ID" value="NZ_CP031598.1"/>
</dbReference>
<reference evidence="1 3" key="1">
    <citation type="submission" date="2015-04" db="EMBL/GenBank/DDBJ databases">
        <title>The draft genome sequence of Roseovarius indicus B108T.</title>
        <authorList>
            <person name="Li G."/>
            <person name="Lai Q."/>
            <person name="Shao Z."/>
            <person name="Yan P."/>
        </authorList>
    </citation>
    <scope>NUCLEOTIDE SEQUENCE [LARGE SCALE GENOMIC DNA]</scope>
    <source>
        <strain evidence="1 3">B108</strain>
    </source>
</reference>
<dbReference type="EMBL" id="CP031598">
    <property type="protein sequence ID" value="QEW25682.1"/>
    <property type="molecule type" value="Genomic_DNA"/>
</dbReference>
<organism evidence="1 3">
    <name type="scientific">Roseovarius indicus</name>
    <dbReference type="NCBI Taxonomy" id="540747"/>
    <lineage>
        <taxon>Bacteria</taxon>
        <taxon>Pseudomonadati</taxon>
        <taxon>Pseudomonadota</taxon>
        <taxon>Alphaproteobacteria</taxon>
        <taxon>Rhodobacterales</taxon>
        <taxon>Roseobacteraceae</taxon>
        <taxon>Roseovarius</taxon>
    </lineage>
</organism>
<name>A0A0T5PC08_9RHOB</name>
<dbReference type="AlphaFoldDB" id="A0A0T5PC08"/>
<dbReference type="PATRIC" id="fig|540747.5.peg.3908"/>
<reference evidence="2 4" key="2">
    <citation type="submission" date="2018-08" db="EMBL/GenBank/DDBJ databases">
        <title>Genetic Globetrotter - A new plasmid hitch-hiking vast phylogenetic and geographic distances.</title>
        <authorList>
            <person name="Vollmers J."/>
            <person name="Petersen J."/>
        </authorList>
    </citation>
    <scope>NUCLEOTIDE SEQUENCE [LARGE SCALE GENOMIC DNA]</scope>
    <source>
        <strain evidence="2 4">DSM 26383</strain>
    </source>
</reference>
<dbReference type="STRING" id="540747.SAMN04488031_10477"/>